<gene>
    <name evidence="1" type="ORF">V7S43_015670</name>
</gene>
<accession>A0ABD3EZ91</accession>
<evidence type="ECO:0000313" key="2">
    <source>
        <dbReference type="Proteomes" id="UP001632037"/>
    </source>
</evidence>
<name>A0ABD3EZ91_9STRA</name>
<dbReference type="Proteomes" id="UP001632037">
    <property type="component" value="Unassembled WGS sequence"/>
</dbReference>
<sequence length="305" mass="33923">MLAGADLGVIRSGPIGNCTYYFTEQLPMTLLTLDQVFLSVEKNVALAGFLQNSQVRCDLFTLGGVPRWVVEYLSELKKCSRLDKNVINQCFVNVWTKYVESYISSISTQQLVRLAAFAVSGRQVQQRDKFDVHFKWSKLRDSSLCLLNPSGRYGVCDVQVPYALLRSIGLRRNAMATDAEKSFATALMDTRDLVDKTLFDLDPWQSWGMFRACFYAVRINALLVLGHSTVTLGELLPGAQMSDKTRDISVELAPSRVFWCAEEFGPSTPQLVSGQDKPLEKVDWTSSGCIAVGGDEGVDVDIFSL</sequence>
<organism evidence="1 2">
    <name type="scientific">Phytophthora oleae</name>
    <dbReference type="NCBI Taxonomy" id="2107226"/>
    <lineage>
        <taxon>Eukaryota</taxon>
        <taxon>Sar</taxon>
        <taxon>Stramenopiles</taxon>
        <taxon>Oomycota</taxon>
        <taxon>Peronosporomycetes</taxon>
        <taxon>Peronosporales</taxon>
        <taxon>Peronosporaceae</taxon>
        <taxon>Phytophthora</taxon>
    </lineage>
</organism>
<proteinExistence type="predicted"/>
<comment type="caution">
    <text evidence="1">The sequence shown here is derived from an EMBL/GenBank/DDBJ whole genome shotgun (WGS) entry which is preliminary data.</text>
</comment>
<protein>
    <submittedName>
        <fullName evidence="1">Uncharacterized protein</fullName>
    </submittedName>
</protein>
<dbReference type="AlphaFoldDB" id="A0ABD3EZ91"/>
<keyword evidence="2" id="KW-1185">Reference proteome</keyword>
<dbReference type="EMBL" id="JBIMZQ010000047">
    <property type="protein sequence ID" value="KAL3659399.1"/>
    <property type="molecule type" value="Genomic_DNA"/>
</dbReference>
<reference evidence="1 2" key="1">
    <citation type="submission" date="2024-09" db="EMBL/GenBank/DDBJ databases">
        <title>Genome sequencing and assembly of Phytophthora oleae, isolate VK10A, causative agent of rot of olive drupes.</title>
        <authorList>
            <person name="Conti Taguali S."/>
            <person name="Riolo M."/>
            <person name="La Spada F."/>
            <person name="Cacciola S.O."/>
            <person name="Dionisio G."/>
        </authorList>
    </citation>
    <scope>NUCLEOTIDE SEQUENCE [LARGE SCALE GENOMIC DNA]</scope>
    <source>
        <strain evidence="1 2">VK10A</strain>
    </source>
</reference>
<evidence type="ECO:0000313" key="1">
    <source>
        <dbReference type="EMBL" id="KAL3659399.1"/>
    </source>
</evidence>